<accession>A0ABR4AMI8</accession>
<dbReference type="Proteomes" id="UP001590950">
    <property type="component" value="Unassembled WGS sequence"/>
</dbReference>
<evidence type="ECO:0000313" key="2">
    <source>
        <dbReference type="Proteomes" id="UP001590950"/>
    </source>
</evidence>
<protein>
    <submittedName>
        <fullName evidence="1">Uncharacterized protein</fullName>
    </submittedName>
</protein>
<keyword evidence="2" id="KW-1185">Reference proteome</keyword>
<comment type="caution">
    <text evidence="1">The sequence shown here is derived from an EMBL/GenBank/DDBJ whole genome shotgun (WGS) entry which is preliminary data.</text>
</comment>
<name>A0ABR4AMI8_9LECA</name>
<reference evidence="1 2" key="1">
    <citation type="submission" date="2024-09" db="EMBL/GenBank/DDBJ databases">
        <title>Rethinking Asexuality: The Enigmatic Case of Functional Sexual Genes in Lepraria (Stereocaulaceae).</title>
        <authorList>
            <person name="Doellman M."/>
            <person name="Sun Y."/>
            <person name="Barcenas-Pena A."/>
            <person name="Lumbsch H.T."/>
            <person name="Grewe F."/>
        </authorList>
    </citation>
    <scope>NUCLEOTIDE SEQUENCE [LARGE SCALE GENOMIC DNA]</scope>
    <source>
        <strain evidence="1 2">Mercado 3170</strain>
    </source>
</reference>
<proteinExistence type="predicted"/>
<evidence type="ECO:0000313" key="1">
    <source>
        <dbReference type="EMBL" id="KAL2046425.1"/>
    </source>
</evidence>
<sequence length="81" mass="9155">MSGVNPELEIGVWDLEPTDQELCANTLLLKVKGGVNPAESTFKSDLRKEVLPEGFQPAIVKIRIMYENQNEDDHRWAMEIG</sequence>
<gene>
    <name evidence="1" type="ORF">N7G274_001872</name>
</gene>
<dbReference type="EMBL" id="JBEFKJ010000004">
    <property type="protein sequence ID" value="KAL2046425.1"/>
    <property type="molecule type" value="Genomic_DNA"/>
</dbReference>
<organism evidence="1 2">
    <name type="scientific">Stereocaulon virgatum</name>
    <dbReference type="NCBI Taxonomy" id="373712"/>
    <lineage>
        <taxon>Eukaryota</taxon>
        <taxon>Fungi</taxon>
        <taxon>Dikarya</taxon>
        <taxon>Ascomycota</taxon>
        <taxon>Pezizomycotina</taxon>
        <taxon>Lecanoromycetes</taxon>
        <taxon>OSLEUM clade</taxon>
        <taxon>Lecanoromycetidae</taxon>
        <taxon>Lecanorales</taxon>
        <taxon>Lecanorineae</taxon>
        <taxon>Stereocaulaceae</taxon>
        <taxon>Stereocaulon</taxon>
    </lineage>
</organism>